<feature type="region of interest" description="Disordered" evidence="1">
    <location>
        <begin position="325"/>
        <end position="411"/>
    </location>
</feature>
<evidence type="ECO:0000256" key="2">
    <source>
        <dbReference type="SAM" id="SignalP"/>
    </source>
</evidence>
<feature type="compositionally biased region" description="Low complexity" evidence="1">
    <location>
        <begin position="391"/>
        <end position="403"/>
    </location>
</feature>
<feature type="region of interest" description="Disordered" evidence="1">
    <location>
        <begin position="122"/>
        <end position="148"/>
    </location>
</feature>
<evidence type="ECO:0000313" key="5">
    <source>
        <dbReference type="EMBL" id="ARW56812.1"/>
    </source>
</evidence>
<name>A0A1Z1LVV5_9DIPT</name>
<dbReference type="AlphaFoldDB" id="A0A1Z1LVV5"/>
<keyword evidence="2" id="KW-0732">Signal</keyword>
<accession>A0A1Z1LVV5</accession>
<proteinExistence type="evidence at transcript level"/>
<feature type="chain" id="PRO_5011908731" evidence="2">
    <location>
        <begin position="22"/>
        <end position="483"/>
    </location>
</feature>
<reference evidence="5" key="1">
    <citation type="journal article" date="2016" name="Elife">
        <title>Folded gastrulation and T48 drive the evolution of coordinated mesoderm internalization in flies.</title>
        <authorList>
            <person name="Urbansky S."/>
            <person name="Gonzalez Avalos P."/>
            <person name="Wosch M."/>
            <person name="Lemke S."/>
        </authorList>
    </citation>
    <scope>NUCLEOTIDE SEQUENCE</scope>
</reference>
<evidence type="ECO:0000256" key="1">
    <source>
        <dbReference type="SAM" id="MobiDB-lite"/>
    </source>
</evidence>
<feature type="region of interest" description="Disordered" evidence="1">
    <location>
        <begin position="445"/>
        <end position="466"/>
    </location>
</feature>
<dbReference type="Pfam" id="PF15888">
    <property type="entry name" value="FOG_N"/>
    <property type="match status" value="1"/>
</dbReference>
<feature type="compositionally biased region" description="Basic residues" evidence="1">
    <location>
        <begin position="326"/>
        <end position="344"/>
    </location>
</feature>
<feature type="region of interest" description="Disordered" evidence="1">
    <location>
        <begin position="261"/>
        <end position="290"/>
    </location>
</feature>
<feature type="domain" description="Folded gastrulation N-terminal" evidence="3">
    <location>
        <begin position="68"/>
        <end position="162"/>
    </location>
</feature>
<dbReference type="InterPro" id="IPR031761">
    <property type="entry name" value="FOG_N"/>
</dbReference>
<feature type="compositionally biased region" description="Basic residues" evidence="1">
    <location>
        <begin position="373"/>
        <end position="387"/>
    </location>
</feature>
<sequence length="483" mass="54658">MMKMLYRILLLSWCMLMSALALPIESKPLNNNPESWNLSWLVFTPRNSSDPSAEALVSSDPHVKKSKITPKSIFIAPSAYSNHDRVCPHGYRIDDNGKCIKTVTINQDDILAARLTDLFGIDENSDKNGNSDSDYDYDEDKNENSGPLQINLPLAIDIQEETSNGKKVEYIIEEKIVNMRNLDPKNAKPKVEEIKKIVSAPVSEKLISNDLLVTPEITTTTEIPFDDLTTTTQKVYELSTDKPSMSDAEVTTTIMNESATDSENTVMTQSSTKQTLPTTEKPTTLSSITTTSERIPISTTTEKTKIVPTKPELFKINSVDFMPKITQRKTNRNRGKNSRTRKPKPIIQQQPSQSTENQVIPKSHSIDQLPIPKKNRTRNGMKRRKLSTMKTSTSTSTTTTTTTEIPVPTHNKPHYWLPKGWTIDETTKEKPVLIRFWSEQPIPHEERARSHNSRHQRVNSRMPTESIFKEITAPELEGILKEN</sequence>
<protein>
    <submittedName>
        <fullName evidence="4">Folded gastrulation 1</fullName>
    </submittedName>
    <submittedName>
        <fullName evidence="5">Folded gastrulation 2</fullName>
    </submittedName>
</protein>
<evidence type="ECO:0000313" key="4">
    <source>
        <dbReference type="EMBL" id="ARW56806.1"/>
    </source>
</evidence>
<dbReference type="EMBL" id="KX009473">
    <property type="protein sequence ID" value="ARW56806.1"/>
    <property type="molecule type" value="mRNA"/>
</dbReference>
<dbReference type="EMBL" id="KX009479">
    <property type="protein sequence ID" value="ARW56812.1"/>
    <property type="molecule type" value="mRNA"/>
</dbReference>
<organism evidence="5">
    <name type="scientific">Chironomus riparius</name>
    <dbReference type="NCBI Taxonomy" id="315576"/>
    <lineage>
        <taxon>Eukaryota</taxon>
        <taxon>Metazoa</taxon>
        <taxon>Ecdysozoa</taxon>
        <taxon>Arthropoda</taxon>
        <taxon>Hexapoda</taxon>
        <taxon>Insecta</taxon>
        <taxon>Pterygota</taxon>
        <taxon>Neoptera</taxon>
        <taxon>Endopterygota</taxon>
        <taxon>Diptera</taxon>
        <taxon>Nematocera</taxon>
        <taxon>Chironomoidea</taxon>
        <taxon>Chironomidae</taxon>
        <taxon>Chironominae</taxon>
        <taxon>Chironomus</taxon>
    </lineage>
</organism>
<dbReference type="OrthoDB" id="8197748at2759"/>
<feature type="signal peptide" evidence="2">
    <location>
        <begin position="1"/>
        <end position="21"/>
    </location>
</feature>
<feature type="compositionally biased region" description="Low complexity" evidence="1">
    <location>
        <begin position="345"/>
        <end position="354"/>
    </location>
</feature>
<evidence type="ECO:0000259" key="3">
    <source>
        <dbReference type="Pfam" id="PF15888"/>
    </source>
</evidence>